<accession>A0ABU3EP19</accession>
<evidence type="ECO:0000256" key="9">
    <source>
        <dbReference type="HAMAP-Rule" id="MF_02004"/>
    </source>
</evidence>
<gene>
    <name evidence="9" type="primary">valS</name>
    <name evidence="13" type="ORF">P7D39_06135</name>
</gene>
<dbReference type="NCBIfam" id="TIGR00422">
    <property type="entry name" value="valS"/>
    <property type="match status" value="1"/>
</dbReference>
<dbReference type="CDD" id="cd07962">
    <property type="entry name" value="Anticodon_Ia_Val"/>
    <property type="match status" value="1"/>
</dbReference>
<evidence type="ECO:0000256" key="5">
    <source>
        <dbReference type="ARBA" id="ARBA00022917"/>
    </source>
</evidence>
<keyword evidence="14" id="KW-1185">Reference proteome</keyword>
<keyword evidence="6 9" id="KW-0175">Coiled coil</keyword>
<feature type="domain" description="Valyl-tRNA synthetase tRNA-binding arm" evidence="12">
    <location>
        <begin position="811"/>
        <end position="875"/>
    </location>
</feature>
<dbReference type="SUPFAM" id="SSF50677">
    <property type="entry name" value="ValRS/IleRS/LeuRS editing domain"/>
    <property type="match status" value="1"/>
</dbReference>
<dbReference type="InterPro" id="IPR002300">
    <property type="entry name" value="aa-tRNA-synth_Ia"/>
</dbReference>
<keyword evidence="5 9" id="KW-0648">Protein biosynthesis</keyword>
<dbReference type="GO" id="GO:0004832">
    <property type="term" value="F:valine-tRNA ligase activity"/>
    <property type="evidence" value="ECO:0007669"/>
    <property type="project" value="UniProtKB-EC"/>
</dbReference>
<evidence type="ECO:0000313" key="14">
    <source>
        <dbReference type="Proteomes" id="UP001256547"/>
    </source>
</evidence>
<reference evidence="13 14" key="1">
    <citation type="submission" date="2023-03" db="EMBL/GenBank/DDBJ databases">
        <authorList>
            <person name="Shen W."/>
            <person name="Cai J."/>
        </authorList>
    </citation>
    <scope>NUCLEOTIDE SEQUENCE [LARGE SCALE GENOMIC DNA]</scope>
    <source>
        <strain evidence="13 14">P72-2</strain>
    </source>
</reference>
<dbReference type="Gene3D" id="1.10.287.380">
    <property type="entry name" value="Valyl-tRNA synthetase, C-terminal domain"/>
    <property type="match status" value="1"/>
</dbReference>
<proteinExistence type="inferred from homology"/>
<protein>
    <recommendedName>
        <fullName evidence="9">Valine--tRNA ligase</fullName>
        <ecNumber evidence="9">6.1.1.9</ecNumber>
    </recommendedName>
    <alternativeName>
        <fullName evidence="9">Valyl-tRNA synthetase</fullName>
        <shortName evidence="9">ValRS</shortName>
    </alternativeName>
</protein>
<comment type="function">
    <text evidence="9">Catalyzes the attachment of valine to tRNA(Val). As ValRS can inadvertently accommodate and process structurally similar amino acids such as threonine, to avoid such errors, it has a 'posttransfer' editing activity that hydrolyzes mischarged Thr-tRNA(Val) in a tRNA-dependent manner.</text>
</comment>
<dbReference type="PANTHER" id="PTHR11946:SF93">
    <property type="entry name" value="VALINE--TRNA LIGASE, CHLOROPLASTIC_MITOCHONDRIAL 2"/>
    <property type="match status" value="1"/>
</dbReference>
<evidence type="ECO:0000259" key="12">
    <source>
        <dbReference type="Pfam" id="PF10458"/>
    </source>
</evidence>
<dbReference type="PANTHER" id="PTHR11946">
    <property type="entry name" value="VALYL-TRNA SYNTHETASES"/>
    <property type="match status" value="1"/>
</dbReference>
<comment type="similarity">
    <text evidence="9">Belongs to the class-I aminoacyl-tRNA synthetase family. ValS type 1 subfamily.</text>
</comment>
<keyword evidence="7 9" id="KW-0030">Aminoacyl-tRNA synthetase</keyword>
<feature type="short sequence motif" description="'HIGH' region" evidence="9">
    <location>
        <begin position="46"/>
        <end position="56"/>
    </location>
</feature>
<organism evidence="13 14">
    <name type="scientific">Enterococcus dongliensis</name>
    <dbReference type="NCBI Taxonomy" id="2559925"/>
    <lineage>
        <taxon>Bacteria</taxon>
        <taxon>Bacillati</taxon>
        <taxon>Bacillota</taxon>
        <taxon>Bacilli</taxon>
        <taxon>Lactobacillales</taxon>
        <taxon>Enterococcaceae</taxon>
        <taxon>Enterococcus</taxon>
    </lineage>
</organism>
<dbReference type="InterPro" id="IPR014729">
    <property type="entry name" value="Rossmann-like_a/b/a_fold"/>
</dbReference>
<feature type="domain" description="Methionyl/Valyl/Leucyl/Isoleucyl-tRNA synthetase anticodon-binding" evidence="11">
    <location>
        <begin position="605"/>
        <end position="751"/>
    </location>
</feature>
<evidence type="ECO:0000256" key="8">
    <source>
        <dbReference type="ARBA" id="ARBA00047552"/>
    </source>
</evidence>
<comment type="caution">
    <text evidence="13">The sequence shown here is derived from an EMBL/GenBank/DDBJ whole genome shotgun (WGS) entry which is preliminary data.</text>
</comment>
<feature type="binding site" evidence="9">
    <location>
        <position position="525"/>
    </location>
    <ligand>
        <name>ATP</name>
        <dbReference type="ChEBI" id="CHEBI:30616"/>
    </ligand>
</feature>
<dbReference type="InterPro" id="IPR037118">
    <property type="entry name" value="Val-tRNA_synth_C_sf"/>
</dbReference>
<comment type="subunit">
    <text evidence="9">Monomer.</text>
</comment>
<keyword evidence="3 9" id="KW-0547">Nucleotide-binding</keyword>
<evidence type="ECO:0000259" key="11">
    <source>
        <dbReference type="Pfam" id="PF08264"/>
    </source>
</evidence>
<dbReference type="PROSITE" id="PS00178">
    <property type="entry name" value="AA_TRNA_LIGASE_I"/>
    <property type="match status" value="1"/>
</dbReference>
<dbReference type="Pfam" id="PF10458">
    <property type="entry name" value="Val_tRNA-synt_C"/>
    <property type="match status" value="1"/>
</dbReference>
<dbReference type="Gene3D" id="3.40.50.620">
    <property type="entry name" value="HUPs"/>
    <property type="match status" value="2"/>
</dbReference>
<evidence type="ECO:0000256" key="4">
    <source>
        <dbReference type="ARBA" id="ARBA00022840"/>
    </source>
</evidence>
<comment type="domain">
    <text evidence="9">The C-terminal coiled-coil domain is crucial for aminoacylation activity.</text>
</comment>
<dbReference type="InterPro" id="IPR019499">
    <property type="entry name" value="Val-tRNA_synth_tRNA-bd"/>
</dbReference>
<feature type="coiled-coil region" evidence="9">
    <location>
        <begin position="809"/>
        <end position="836"/>
    </location>
</feature>
<evidence type="ECO:0000256" key="7">
    <source>
        <dbReference type="ARBA" id="ARBA00023146"/>
    </source>
</evidence>
<evidence type="ECO:0000313" key="13">
    <source>
        <dbReference type="EMBL" id="MDT2596606.1"/>
    </source>
</evidence>
<keyword evidence="2 9" id="KW-0436">Ligase</keyword>
<dbReference type="InterPro" id="IPR009008">
    <property type="entry name" value="Val/Leu/Ile-tRNA-synth_edit"/>
</dbReference>
<dbReference type="InterPro" id="IPR002303">
    <property type="entry name" value="Valyl-tRNA_ligase"/>
</dbReference>
<dbReference type="EMBL" id="JARPYR010000009">
    <property type="protein sequence ID" value="MDT2596606.1"/>
    <property type="molecule type" value="Genomic_DNA"/>
</dbReference>
<dbReference type="Gene3D" id="3.90.740.10">
    <property type="entry name" value="Valyl/Leucyl/Isoleucyl-tRNA synthetase, editing domain"/>
    <property type="match status" value="2"/>
</dbReference>
<keyword evidence="1 9" id="KW-0963">Cytoplasm</keyword>
<dbReference type="Proteomes" id="UP001256547">
    <property type="component" value="Unassembled WGS sequence"/>
</dbReference>
<keyword evidence="4 9" id="KW-0067">ATP-binding</keyword>
<dbReference type="PRINTS" id="PR00986">
    <property type="entry name" value="TRNASYNTHVAL"/>
</dbReference>
<dbReference type="RefSeq" id="WP_137604052.1">
    <property type="nucleotide sequence ID" value="NZ_JARPYR010000009.1"/>
</dbReference>
<dbReference type="InterPro" id="IPR010978">
    <property type="entry name" value="tRNA-bd_arm"/>
</dbReference>
<feature type="domain" description="Aminoacyl-tRNA synthetase class Ia" evidence="10">
    <location>
        <begin position="18"/>
        <end position="562"/>
    </location>
</feature>
<comment type="domain">
    <text evidence="9">ValRS has two distinct active sites: one for aminoacylation and one for editing. The misactivated threonine is translocated from the active site to the editing site.</text>
</comment>
<dbReference type="SUPFAM" id="SSF46589">
    <property type="entry name" value="tRNA-binding arm"/>
    <property type="match status" value="1"/>
</dbReference>
<evidence type="ECO:0000256" key="1">
    <source>
        <dbReference type="ARBA" id="ARBA00022490"/>
    </source>
</evidence>
<evidence type="ECO:0000256" key="6">
    <source>
        <dbReference type="ARBA" id="ARBA00023054"/>
    </source>
</evidence>
<dbReference type="SUPFAM" id="SSF52374">
    <property type="entry name" value="Nucleotidylyl transferase"/>
    <property type="match status" value="1"/>
</dbReference>
<dbReference type="Gene3D" id="1.10.730.10">
    <property type="entry name" value="Isoleucyl-tRNA Synthetase, Domain 1"/>
    <property type="match status" value="1"/>
</dbReference>
<dbReference type="Pfam" id="PF08264">
    <property type="entry name" value="Anticodon_1"/>
    <property type="match status" value="1"/>
</dbReference>
<dbReference type="Pfam" id="PF00133">
    <property type="entry name" value="tRNA-synt_1"/>
    <property type="match status" value="1"/>
</dbReference>
<dbReference type="InterPro" id="IPR033705">
    <property type="entry name" value="Anticodon_Ia_Val"/>
</dbReference>
<dbReference type="SUPFAM" id="SSF47323">
    <property type="entry name" value="Anticodon-binding domain of a subclass of class I aminoacyl-tRNA synthetases"/>
    <property type="match status" value="1"/>
</dbReference>
<evidence type="ECO:0000259" key="10">
    <source>
        <dbReference type="Pfam" id="PF00133"/>
    </source>
</evidence>
<evidence type="ECO:0000256" key="2">
    <source>
        <dbReference type="ARBA" id="ARBA00022598"/>
    </source>
</evidence>
<name>A0ABU3EP19_9ENTE</name>
<comment type="subcellular location">
    <subcellularLocation>
        <location evidence="9">Cytoplasm</location>
    </subcellularLocation>
</comment>
<sequence>MTENLPTKFNPQEVEAGRYQKWLAQDLFKPSEDKQAKPYSIVIPPPNVTGKLHLGHAWDTTLQDMIIRQKRMQGFDTLWLPGMDHAGIATQAKVEEKLREQGISRYDLGREKFIDKVWEWKGEYAGHIREQWAKLGLSLDYSRERFTLDEGLSEAVRKVFVALYEKGLIYRGEYIINWDPQAKTALSDIEVIHKDVEGAFYHVTYPLADGSGVLEIATTRPETMLGDTAIAVHPDDERYQELIGKMAILPLVDKEIPIIADSYVDREFGTGAVKITPAHDPNDFEVGNRHNLPRVNVMDADGSMNELAGKYAGMDRFEARKAIVADLKAIGRLIKVEKMVHSVGHSERSGVVVEPRLSTQWFVKMGPLAEQAVNNQSTDNAVEFFPPRFNNTFMTWMENVHDWVISRQLWWGHRIPAWYHKETGEMYVGMEAPADSEKWEQDPDVLDTWFSSALWPFSTMGWPDETSEDYKRYFPTSTLVTGYDIIFFWVSRMIFQSLEFTDERPFKNVLIHGLIRDEQGRKMSKSLGNGIDPMDVIEKYGADALRWFLSTGSAPGQDVRFSYEKMDAAWNFINKIWNASRFVIMNVEGFTVEDIDFSGEKTVADRWILTRLNETIEKVTNLFDQFEFGEAGRQLYNFMWDDFCDWYIEMSKEILYGEDETAKQTTKSILVYVLDQTLRLLHPIMPFVTEEIWAKIPHTGESLVVADYPVVHEENNDETAAKGMEVLKDLIRSVRNIRAEVNTPLSKPITLLIKTSDPKVSEFLIENTSYIERFCNPEELVIDSEITAPDLAMSAVLTGAEIYLPLAGLINIEEEIERLEKELEKWSGEVKRVQGKLANERFVANAPEKVVAEERAKEKDYLEKQAAVQERITSLRTIS</sequence>
<dbReference type="InterPro" id="IPR013155">
    <property type="entry name" value="M/V/L/I-tRNA-synth_anticd-bd"/>
</dbReference>
<evidence type="ECO:0000256" key="3">
    <source>
        <dbReference type="ARBA" id="ARBA00022741"/>
    </source>
</evidence>
<dbReference type="InterPro" id="IPR001412">
    <property type="entry name" value="aa-tRNA-synth_I_CS"/>
</dbReference>
<dbReference type="CDD" id="cd00817">
    <property type="entry name" value="ValRS_core"/>
    <property type="match status" value="1"/>
</dbReference>
<dbReference type="EC" id="6.1.1.9" evidence="9"/>
<feature type="short sequence motif" description="'KMSKS' region" evidence="9">
    <location>
        <begin position="522"/>
        <end position="526"/>
    </location>
</feature>
<dbReference type="HAMAP" id="MF_02004">
    <property type="entry name" value="Val_tRNA_synth_type1"/>
    <property type="match status" value="1"/>
</dbReference>
<dbReference type="InterPro" id="IPR009080">
    <property type="entry name" value="tRNAsynth_Ia_anticodon-bd"/>
</dbReference>
<dbReference type="NCBIfam" id="NF004349">
    <property type="entry name" value="PRK05729.1"/>
    <property type="match status" value="1"/>
</dbReference>
<comment type="catalytic activity">
    <reaction evidence="8 9">
        <text>tRNA(Val) + L-valine + ATP = L-valyl-tRNA(Val) + AMP + diphosphate</text>
        <dbReference type="Rhea" id="RHEA:10704"/>
        <dbReference type="Rhea" id="RHEA-COMP:9672"/>
        <dbReference type="Rhea" id="RHEA-COMP:9708"/>
        <dbReference type="ChEBI" id="CHEBI:30616"/>
        <dbReference type="ChEBI" id="CHEBI:33019"/>
        <dbReference type="ChEBI" id="CHEBI:57762"/>
        <dbReference type="ChEBI" id="CHEBI:78442"/>
        <dbReference type="ChEBI" id="CHEBI:78537"/>
        <dbReference type="ChEBI" id="CHEBI:456215"/>
        <dbReference type="EC" id="6.1.1.9"/>
    </reaction>
</comment>